<gene>
    <name evidence="2" type="ORF">A2650_02655</name>
</gene>
<reference evidence="2 3" key="1">
    <citation type="journal article" date="2016" name="Nat. Commun.">
        <title>Thousands of microbial genomes shed light on interconnected biogeochemical processes in an aquifer system.</title>
        <authorList>
            <person name="Anantharaman K."/>
            <person name="Brown C.T."/>
            <person name="Hug L.A."/>
            <person name="Sharon I."/>
            <person name="Castelle C.J."/>
            <person name="Probst A.J."/>
            <person name="Thomas B.C."/>
            <person name="Singh A."/>
            <person name="Wilkins M.J."/>
            <person name="Karaoz U."/>
            <person name="Brodie E.L."/>
            <person name="Williams K.H."/>
            <person name="Hubbard S.S."/>
            <person name="Banfield J.F."/>
        </authorList>
    </citation>
    <scope>NUCLEOTIDE SEQUENCE [LARGE SCALE GENOMIC DNA]</scope>
</reference>
<sequence>MDEQITSQQNISLSGISGGGEIDIYTYFTASPYFAGFDSYESPERKIFLSSFRSLSPSLREFLSSDTTASTIFTTGQSYNLDDNQIFTLAKSVRELLTGKIFIKDFPITLSSKLGIDDIKAGEIADKLISKSFGPIIEDLKRIQRNKFPDRISQMQKETVPEKLTQPTARPVTSREAPTPAQALQETSDKKQTISAEPRQPFASSFRPPPSPPPDLKAKSSFQTKPEPVKAPAQNVFKIPDLGQSVSPESKDKDKKSINDELEKIANVIDLRSQEK</sequence>
<name>A0A1F8EFM4_9BACT</name>
<dbReference type="Proteomes" id="UP000177117">
    <property type="component" value="Unassembled WGS sequence"/>
</dbReference>
<dbReference type="AlphaFoldDB" id="A0A1F8EFM4"/>
<organism evidence="2 3">
    <name type="scientific">Candidatus Yanofskybacteria bacterium RIFCSPHIGHO2_01_FULL_41_53</name>
    <dbReference type="NCBI Taxonomy" id="1802663"/>
    <lineage>
        <taxon>Bacteria</taxon>
        <taxon>Candidatus Yanofskyibacteriota</taxon>
    </lineage>
</organism>
<dbReference type="EMBL" id="MGJD01000039">
    <property type="protein sequence ID" value="OGM99640.1"/>
    <property type="molecule type" value="Genomic_DNA"/>
</dbReference>
<evidence type="ECO:0000313" key="2">
    <source>
        <dbReference type="EMBL" id="OGM99640.1"/>
    </source>
</evidence>
<feature type="compositionally biased region" description="Basic and acidic residues" evidence="1">
    <location>
        <begin position="249"/>
        <end position="259"/>
    </location>
</feature>
<evidence type="ECO:0000256" key="1">
    <source>
        <dbReference type="SAM" id="MobiDB-lite"/>
    </source>
</evidence>
<comment type="caution">
    <text evidence="2">The sequence shown here is derived from an EMBL/GenBank/DDBJ whole genome shotgun (WGS) entry which is preliminary data.</text>
</comment>
<accession>A0A1F8EFM4</accession>
<proteinExistence type="predicted"/>
<feature type="region of interest" description="Disordered" evidence="1">
    <location>
        <begin position="154"/>
        <end position="259"/>
    </location>
</feature>
<protein>
    <submittedName>
        <fullName evidence="2">Uncharacterized protein</fullName>
    </submittedName>
</protein>
<evidence type="ECO:0000313" key="3">
    <source>
        <dbReference type="Proteomes" id="UP000177117"/>
    </source>
</evidence>